<dbReference type="RefSeq" id="WP_322876701.1">
    <property type="nucleotide sequence ID" value="NZ_JAVMIP010000001.1"/>
</dbReference>
<keyword evidence="1" id="KW-0812">Transmembrane</keyword>
<proteinExistence type="predicted"/>
<reference evidence="3" key="1">
    <citation type="submission" date="2023-07" db="EMBL/GenBank/DDBJ databases">
        <authorList>
            <person name="Luz R."/>
            <person name="Cordeiro R."/>
            <person name="Fonseca A."/>
            <person name="Goncalves V."/>
        </authorList>
    </citation>
    <scope>NUCLEOTIDE SEQUENCE [LARGE SCALE GENOMIC DNA]</scope>
    <source>
        <strain evidence="3">BACA0444</strain>
    </source>
</reference>
<keyword evidence="1" id="KW-1133">Transmembrane helix</keyword>
<feature type="transmembrane region" description="Helical" evidence="1">
    <location>
        <begin position="43"/>
        <end position="61"/>
    </location>
</feature>
<dbReference type="Pfam" id="PF10726">
    <property type="entry name" value="DUF2518"/>
    <property type="match status" value="1"/>
</dbReference>
<protein>
    <submittedName>
        <fullName evidence="2">Ycf51 family protein</fullName>
    </submittedName>
</protein>
<dbReference type="EMBL" id="JAVMIP010000001">
    <property type="protein sequence ID" value="MDS3859371.1"/>
    <property type="molecule type" value="Genomic_DNA"/>
</dbReference>
<evidence type="ECO:0000313" key="2">
    <source>
        <dbReference type="EMBL" id="MDS3859371.1"/>
    </source>
</evidence>
<name>A0AAE4FR21_9CYAN</name>
<dbReference type="InterPro" id="IPR019664">
    <property type="entry name" value="Uncharacterised_Ycf51"/>
</dbReference>
<evidence type="ECO:0000256" key="1">
    <source>
        <dbReference type="SAM" id="Phobius"/>
    </source>
</evidence>
<dbReference type="AlphaFoldDB" id="A0AAE4FR21"/>
<feature type="transmembrane region" description="Helical" evidence="1">
    <location>
        <begin position="12"/>
        <end position="31"/>
    </location>
</feature>
<dbReference type="Proteomes" id="UP001268256">
    <property type="component" value="Unassembled WGS sequence"/>
</dbReference>
<organism evidence="2 3">
    <name type="scientific">Pseudocalidococcus azoricus BACA0444</name>
    <dbReference type="NCBI Taxonomy" id="2918990"/>
    <lineage>
        <taxon>Bacteria</taxon>
        <taxon>Bacillati</taxon>
        <taxon>Cyanobacteriota</taxon>
        <taxon>Cyanophyceae</taxon>
        <taxon>Acaryochloridales</taxon>
        <taxon>Thermosynechococcaceae</taxon>
        <taxon>Pseudocalidococcus</taxon>
        <taxon>Pseudocalidococcus azoricus</taxon>
    </lineage>
</organism>
<accession>A0AAE4FR21</accession>
<keyword evidence="1" id="KW-0472">Membrane</keyword>
<comment type="caution">
    <text evidence="2">The sequence shown here is derived from an EMBL/GenBank/DDBJ whole genome shotgun (WGS) entry which is preliminary data.</text>
</comment>
<gene>
    <name evidence="2" type="ORF">RIF25_00980</name>
</gene>
<keyword evidence="3" id="KW-1185">Reference proteome</keyword>
<sequence length="166" mass="17862">MFTPDAFFTYGQWSAGLTLAVALLAGLGFLFKWGFRFRLVGSTGFMIVLTAGLFALSLVPLTHTQVAGAIRYSLVFDNGANLATIAVPSTITPPELEATLRQAASDLFSPGRLGIGRDQLLIQARTVTHPQAGISRPLVLGQVKRSLAVRDDQNLEITIFQDKLGT</sequence>
<evidence type="ECO:0000313" key="3">
    <source>
        <dbReference type="Proteomes" id="UP001268256"/>
    </source>
</evidence>